<dbReference type="InterPro" id="IPR001041">
    <property type="entry name" value="2Fe-2S_ferredoxin-type"/>
</dbReference>
<dbReference type="GO" id="GO:0140647">
    <property type="term" value="P:P450-containing electron transport chain"/>
    <property type="evidence" value="ECO:0007669"/>
    <property type="project" value="InterPro"/>
</dbReference>
<dbReference type="SUPFAM" id="SSF54292">
    <property type="entry name" value="2Fe-2S ferredoxin-like"/>
    <property type="match status" value="1"/>
</dbReference>
<feature type="signal peptide" evidence="6">
    <location>
        <begin position="1"/>
        <end position="17"/>
    </location>
</feature>
<dbReference type="PANTHER" id="PTHR23426:SF63">
    <property type="entry name" value="TRANSFER PROTEIN, PUTATIVE-RELATED"/>
    <property type="match status" value="1"/>
</dbReference>
<reference evidence="16" key="7">
    <citation type="submission" date="2019-02" db="EMBL/GenBank/DDBJ databases">
        <title>FDA dAtabase for Regulatory Grade micrObial Sequences (FDA-ARGOS): Supporting development and validation of Infectious Disease Dx tests.</title>
        <authorList>
            <person name="Duncan R."/>
            <person name="Fisher C."/>
            <person name="Tallon L."/>
            <person name="Sadzewicz L."/>
            <person name="Sengamalay N."/>
            <person name="Ott S."/>
            <person name="Godinez A."/>
            <person name="Nagaraj S."/>
            <person name="Vavikolanu K."/>
            <person name="Vyas G."/>
            <person name="Nadendla S."/>
            <person name="Aluvathingal J."/>
            <person name="Sichtig H."/>
        </authorList>
    </citation>
    <scope>NUCLEOTIDE SEQUENCE [LARGE SCALE GENOMIC DNA]</scope>
    <source>
        <strain evidence="16">FDAARGOS_360</strain>
    </source>
</reference>
<dbReference type="Proteomes" id="UP000601710">
    <property type="component" value="Chromosome 31"/>
</dbReference>
<keyword evidence="6" id="KW-0732">Signal</keyword>
<dbReference type="KEGG" id="ldo:LDBPK_312590"/>
<evidence type="ECO:0000256" key="6">
    <source>
        <dbReference type="SAM" id="SignalP"/>
    </source>
</evidence>
<dbReference type="OMA" id="MDVEGTC"/>
<evidence type="ECO:0000313" key="15">
    <source>
        <dbReference type="Proteomes" id="UP000318447"/>
    </source>
</evidence>
<reference evidence="15" key="6">
    <citation type="submission" date="2019-02" db="EMBL/GenBank/DDBJ databases">
        <title>FDA dAtabase for Regulatory Grade micrObial Sequences (FDA-ARGOS): Supporting development and validation of Infectious Disease Dx tests.</title>
        <authorList>
            <person name="Duncan R."/>
            <person name="Fisher C."/>
            <person name="Tallon L."/>
            <person name="Sadzewicz L."/>
            <person name="Sengamalay N."/>
            <person name="Ott S."/>
            <person name="Godinez A."/>
            <person name="Nagaraj S."/>
            <person name="Vavikolanu K."/>
            <person name="Nadendla S."/>
            <person name="Aluvathingal J."/>
            <person name="Sichtig H."/>
        </authorList>
    </citation>
    <scope>NUCLEOTIDE SEQUENCE [LARGE SCALE GENOMIC DNA]</scope>
    <source>
        <strain evidence="15">FDAARGOS_361</strain>
    </source>
</reference>
<dbReference type="GO" id="GO:0009055">
    <property type="term" value="F:electron transfer activity"/>
    <property type="evidence" value="ECO:0007669"/>
    <property type="project" value="TreeGrafter"/>
</dbReference>
<dbReference type="Gene3D" id="3.10.20.30">
    <property type="match status" value="1"/>
</dbReference>
<dbReference type="OrthoDB" id="259707at2759"/>
<keyword evidence="4" id="KW-0411">Iron-sulfur</keyword>
<evidence type="ECO:0000313" key="12">
    <source>
        <dbReference type="EMBL" id="TPP42514.1"/>
    </source>
</evidence>
<evidence type="ECO:0000256" key="3">
    <source>
        <dbReference type="ARBA" id="ARBA00023004"/>
    </source>
</evidence>
<sequence>MHRKFLLGHLLPRCTLALVPFSASRALSSTPGKVELHVKKRDGTHCQVYVPVGISLMHALRDVSKMDVEGTCNGAMACATCHVKLSAASFKKMEGPSEEEEDVLARALDVEETSRLACQVDLTPELDGLEVELPSYEMNRS</sequence>
<dbReference type="InterPro" id="IPR018298">
    <property type="entry name" value="Adrenodoxin_Fe-S_BS"/>
</dbReference>
<dbReference type="Pfam" id="PF00111">
    <property type="entry name" value="Fer2"/>
    <property type="match status" value="1"/>
</dbReference>
<dbReference type="PROSITE" id="PS51085">
    <property type="entry name" value="2FE2S_FER_2"/>
    <property type="match status" value="1"/>
</dbReference>
<evidence type="ECO:0000313" key="13">
    <source>
        <dbReference type="Proteomes" id="UP000008980"/>
    </source>
</evidence>
<evidence type="ECO:0000256" key="1">
    <source>
        <dbReference type="ARBA" id="ARBA00022714"/>
    </source>
</evidence>
<evidence type="ECO:0000313" key="9">
    <source>
        <dbReference type="EMBL" id="CAC5432682.1"/>
    </source>
</evidence>
<dbReference type="Proteomes" id="UP000274082">
    <property type="component" value="Chromosome 31"/>
</dbReference>
<dbReference type="EMBL" id="LR812651">
    <property type="protein sequence ID" value="CAC5432682.1"/>
    <property type="molecule type" value="Genomic_DNA"/>
</dbReference>
<dbReference type="Proteomes" id="UP000318447">
    <property type="component" value="Unassembled WGS sequence"/>
</dbReference>
<dbReference type="VEuPathDB" id="TriTrypDB:LdBPK_312590.1"/>
<dbReference type="Proteomes" id="UP000008980">
    <property type="component" value="Chromosome 31"/>
</dbReference>
<evidence type="ECO:0000313" key="16">
    <source>
        <dbReference type="Proteomes" id="UP000318821"/>
    </source>
</evidence>
<reference evidence="10" key="2">
    <citation type="submission" date="2011-01" db="EMBL/GenBank/DDBJ databases">
        <authorList>
            <person name="Zhao B.P."/>
            <person name="Ren Z.A."/>
            <person name="Li C.D."/>
        </authorList>
    </citation>
    <scope>NUCLEOTIDE SEQUENCE</scope>
    <source>
        <strain evidence="10">BPK282A1</strain>
    </source>
</reference>
<dbReference type="RefSeq" id="XP_003863346.1">
    <property type="nucleotide sequence ID" value="XM_003863298.1"/>
</dbReference>
<keyword evidence="14" id="KW-1185">Reference proteome</keyword>
<dbReference type="InterPro" id="IPR036010">
    <property type="entry name" value="2Fe-2S_ferredoxin-like_sf"/>
</dbReference>
<evidence type="ECO:0000313" key="11">
    <source>
        <dbReference type="EMBL" id="TPP41367.1"/>
    </source>
</evidence>
<dbReference type="PROSITE" id="PS00814">
    <property type="entry name" value="ADX"/>
    <property type="match status" value="1"/>
</dbReference>
<dbReference type="EMBL" id="RHLD01000005">
    <property type="protein sequence ID" value="TPP41367.1"/>
    <property type="molecule type" value="Genomic_DNA"/>
</dbReference>
<dbReference type="InterPro" id="IPR001055">
    <property type="entry name" value="Adrenodoxin-like"/>
</dbReference>
<dbReference type="GeneID" id="13389678"/>
<proteinExistence type="predicted"/>
<accession>E9BN29</accession>
<keyword evidence="1" id="KW-0001">2Fe-2S</keyword>
<dbReference type="Proteomes" id="UP000318821">
    <property type="component" value="Unassembled WGS sequence"/>
</dbReference>
<reference evidence="9" key="8">
    <citation type="submission" date="2020-06" db="EMBL/GenBank/DDBJ databases">
        <authorList>
            <person name="Camacho E."/>
            <person name="Gonzalez-de la Fuente S."/>
            <person name="Rastrojo A."/>
            <person name="Peiro-Pastor R."/>
            <person name="Solana JC."/>
            <person name="Tabera L."/>
            <person name="Gamarro F."/>
            <person name="Carrasco-Ramiro F."/>
            <person name="Requena JM."/>
            <person name="Aguado B."/>
        </authorList>
    </citation>
    <scope>NUCLEOTIDE SEQUENCE</scope>
</reference>
<evidence type="ECO:0000259" key="7">
    <source>
        <dbReference type="PROSITE" id="PS51085"/>
    </source>
</evidence>
<organism evidence="8 14">
    <name type="scientific">Leishmania donovani</name>
    <dbReference type="NCBI Taxonomy" id="5661"/>
    <lineage>
        <taxon>Eukaryota</taxon>
        <taxon>Discoba</taxon>
        <taxon>Euglenozoa</taxon>
        <taxon>Kinetoplastea</taxon>
        <taxon>Metakinetoplastina</taxon>
        <taxon>Trypanosomatida</taxon>
        <taxon>Trypanosomatidae</taxon>
        <taxon>Leishmaniinae</taxon>
        <taxon>Leishmania</taxon>
    </lineage>
</organism>
<dbReference type="GO" id="GO:0051537">
    <property type="term" value="F:2 iron, 2 sulfur cluster binding"/>
    <property type="evidence" value="ECO:0007669"/>
    <property type="project" value="UniProtKB-KW"/>
</dbReference>
<dbReference type="VEuPathDB" id="TriTrypDB:LdCL_310033800"/>
<dbReference type="InterPro" id="IPR012675">
    <property type="entry name" value="Beta-grasp_dom_sf"/>
</dbReference>
<dbReference type="GO" id="GO:0046872">
    <property type="term" value="F:metal ion binding"/>
    <property type="evidence" value="ECO:0007669"/>
    <property type="project" value="UniProtKB-KW"/>
</dbReference>
<evidence type="ECO:0000313" key="10">
    <source>
        <dbReference type="EMBL" id="CBZ36657.1"/>
    </source>
</evidence>
<protein>
    <submittedName>
        <fullName evidence="11">2Fe-2S iron-sulfur cluster binding domain family protein</fullName>
    </submittedName>
    <submittedName>
        <fullName evidence="10">Adrenodoxin-like protein</fullName>
    </submittedName>
    <submittedName>
        <fullName evidence="8">Ferredoxin, 2fe-2s-like protein</fullName>
    </submittedName>
    <submittedName>
        <fullName evidence="9">Ferredoxin_2fe-2s-like_protein/GeneDB:LmjF.31.250 0</fullName>
    </submittedName>
</protein>
<comment type="cofactor">
    <cofactor evidence="5">
        <name>[2Fe-2S] cluster</name>
        <dbReference type="ChEBI" id="CHEBI:190135"/>
    </cofactor>
</comment>
<dbReference type="PANTHER" id="PTHR23426">
    <property type="entry name" value="FERREDOXIN/ADRENODOXIN"/>
    <property type="match status" value="1"/>
</dbReference>
<evidence type="ECO:0000256" key="4">
    <source>
        <dbReference type="ARBA" id="ARBA00023014"/>
    </source>
</evidence>
<dbReference type="CDD" id="cd00207">
    <property type="entry name" value="fer2"/>
    <property type="match status" value="1"/>
</dbReference>
<keyword evidence="2" id="KW-0479">Metal-binding</keyword>
<accession>A0A3S7X4W8</accession>
<dbReference type="EMBL" id="CP029530">
    <property type="protein sequence ID" value="AYU81465.1"/>
    <property type="molecule type" value="Genomic_DNA"/>
</dbReference>
<feature type="chain" id="PRO_5044600686" evidence="6">
    <location>
        <begin position="18"/>
        <end position="141"/>
    </location>
</feature>
<reference evidence="13" key="3">
    <citation type="submission" date="2011-02" db="EMBL/GenBank/DDBJ databases">
        <title>Whole genome sequencing of Leishmania donovani clinical lines reveals dynamic variation related to drug resistance.</title>
        <authorList>
            <person name="Downing T."/>
            <person name="Imamura H."/>
            <person name="Sanders M."/>
            <person name="Decuypere S."/>
            <person name="Hertz-Fowler C."/>
            <person name="Clark T.G."/>
            <person name="Rijal S."/>
            <person name="Sundar S."/>
            <person name="Quail M.A."/>
            <person name="De Doncker S."/>
            <person name="Maes I."/>
            <person name="Vanaerschot M."/>
            <person name="Stark O."/>
            <person name="Schonian G."/>
            <person name="Dujardin J.C."/>
            <person name="Berriman M."/>
        </authorList>
    </citation>
    <scope>NUCLEOTIDE SEQUENCE [LARGE SCALE GENOMIC DNA]</scope>
    <source>
        <strain evidence="13">BPK282A1</strain>
    </source>
</reference>
<dbReference type="GO" id="GO:0005739">
    <property type="term" value="C:mitochondrion"/>
    <property type="evidence" value="ECO:0007669"/>
    <property type="project" value="TreeGrafter"/>
</dbReference>
<evidence type="ECO:0000313" key="8">
    <source>
        <dbReference type="EMBL" id="AYU81465.1"/>
    </source>
</evidence>
<reference evidence="10 13" key="1">
    <citation type="journal article" date="2011" name="Genome Res.">
        <title>Whole genome sequencing of multiple Leishmania donovani clinical isolates provides insights into population structure and mechanisms of drug resistance.</title>
        <authorList>
            <person name="Downing T."/>
            <person name="Imamura H."/>
            <person name="Decuypere S."/>
            <person name="Clark T.G."/>
            <person name="Coombs G.H."/>
            <person name="Cotton J.A."/>
            <person name="Hilley J.D."/>
            <person name="de Doncker S."/>
            <person name="Maes I."/>
            <person name="Mottram J.C."/>
            <person name="Quail M.A."/>
            <person name="Rijal S."/>
            <person name="Sanders M."/>
            <person name="Schonian G."/>
            <person name="Stark O."/>
            <person name="Sundar S."/>
            <person name="Vanaerschot M."/>
            <person name="Hertz-Fowler C."/>
            <person name="Dujardin J.C."/>
            <person name="Berriman M."/>
        </authorList>
    </citation>
    <scope>NUCLEOTIDE SEQUENCE [LARGE SCALE GENOMIC DNA]</scope>
    <source>
        <strain evidence="10 13">BPK282A1</strain>
    </source>
</reference>
<dbReference type="EMBL" id="FR799618">
    <property type="protein sequence ID" value="CBZ36657.1"/>
    <property type="molecule type" value="Genomic_DNA"/>
</dbReference>
<evidence type="ECO:0000256" key="2">
    <source>
        <dbReference type="ARBA" id="ARBA00022723"/>
    </source>
</evidence>
<reference evidence="8 14" key="4">
    <citation type="journal article" date="2018" name="Sci. Rep.">
        <title>A complete Leishmania donovani reference genome identifies novel genetic variations associated with virulence.</title>
        <authorList>
            <person name="Lypaczewski P."/>
            <person name="Hoshizaki J."/>
            <person name="Zhang W.-W."/>
            <person name="McCall L.-I."/>
            <person name="Torcivia-Rodriguez J."/>
            <person name="Simonyan V."/>
            <person name="Kaur A."/>
            <person name="Dewar K."/>
            <person name="Matlashewski G."/>
        </authorList>
    </citation>
    <scope>NUCLEOTIDE SEQUENCE [LARGE SCALE GENOMIC DNA]</scope>
    <source>
        <strain evidence="8 14">LdCL</strain>
    </source>
</reference>
<reference evidence="11" key="5">
    <citation type="submission" date="2019-02" db="EMBL/GenBank/DDBJ databases">
        <title>FDA dAtabase for Regulatory Grade micrObial Sequences (FDA-ARGOS): Supporting development and validation of Infectious Disease Dx tests.</title>
        <authorList>
            <person name="Duncan R."/>
            <person name="Fisher C."/>
            <person name="Tallon L.J."/>
            <person name="Sadzewicz L."/>
            <person name="Sengamalay N."/>
            <person name="Ott S."/>
            <person name="Godinez A."/>
            <person name="Nagaraj S."/>
            <person name="Nadendla S."/>
            <person name="Sichtig H."/>
        </authorList>
    </citation>
    <scope>NUCLEOTIDE SEQUENCE</scope>
    <source>
        <strain evidence="11">FDAARGOS_360</strain>
        <strain evidence="12">FDAARGOS_361</strain>
    </source>
</reference>
<feature type="domain" description="2Fe-2S ferredoxin-type" evidence="7">
    <location>
        <begin position="32"/>
        <end position="137"/>
    </location>
</feature>
<gene>
    <name evidence="11" type="ORF">CGC20_2885</name>
    <name evidence="12" type="ORF">CGC21_10995</name>
    <name evidence="10" type="ORF">LDBPK_312590</name>
    <name evidence="8" type="ORF">LdCL_310033800</name>
    <name evidence="9" type="ORF">LDHU3_31.4620</name>
</gene>
<evidence type="ECO:0000256" key="5">
    <source>
        <dbReference type="ARBA" id="ARBA00034078"/>
    </source>
</evidence>
<dbReference type="VEuPathDB" id="TriTrypDB:LDHU3_31.4620"/>
<evidence type="ECO:0000313" key="14">
    <source>
        <dbReference type="Proteomes" id="UP000274082"/>
    </source>
</evidence>
<dbReference type="EMBL" id="RHLC01000006">
    <property type="protein sequence ID" value="TPP42514.1"/>
    <property type="molecule type" value="Genomic_DNA"/>
</dbReference>
<keyword evidence="3" id="KW-0408">Iron</keyword>
<name>A0A3S7X4W8_LEIDO</name>
<dbReference type="AlphaFoldDB" id="A0A3S7X4W8"/>
<dbReference type="PRINTS" id="PR00355">
    <property type="entry name" value="ADRENODOXIN"/>
</dbReference>